<dbReference type="AlphaFoldDB" id="A0A1S2PMA5"/>
<feature type="compositionally biased region" description="Low complexity" evidence="1">
    <location>
        <begin position="49"/>
        <end position="62"/>
    </location>
</feature>
<organism evidence="3 4">
    <name type="scientific">Streptomyces colonosanans</name>
    <dbReference type="NCBI Taxonomy" id="1428652"/>
    <lineage>
        <taxon>Bacteria</taxon>
        <taxon>Bacillati</taxon>
        <taxon>Actinomycetota</taxon>
        <taxon>Actinomycetes</taxon>
        <taxon>Kitasatosporales</taxon>
        <taxon>Streptomycetaceae</taxon>
        <taxon>Streptomyces</taxon>
    </lineage>
</organism>
<sequence length="179" mass="18647">MSSVRAARRTASTLAAALLLAACSSGHGGSTAAAPGTVPSAAAPTVAVSSDAGADPAAASPSETAGYPTTDAAPGAAVPQVRDAFAVLQATYDDGCTTPGNCEYFLTRVLANLGDLCNSMKASPKETRHFAEPIARIHAMHDALDGDYSFPNLERHQKLLLDTREMVNTWMQSHPEDYR</sequence>
<feature type="chain" id="PRO_5038398604" description="Lipoprotein" evidence="2">
    <location>
        <begin position="29"/>
        <end position="179"/>
    </location>
</feature>
<dbReference type="Proteomes" id="UP000179935">
    <property type="component" value="Unassembled WGS sequence"/>
</dbReference>
<keyword evidence="4" id="KW-1185">Reference proteome</keyword>
<feature type="signal peptide" evidence="2">
    <location>
        <begin position="1"/>
        <end position="28"/>
    </location>
</feature>
<comment type="caution">
    <text evidence="3">The sequence shown here is derived from an EMBL/GenBank/DDBJ whole genome shotgun (WGS) entry which is preliminary data.</text>
</comment>
<name>A0A1S2PMA5_9ACTN</name>
<reference evidence="3 4" key="1">
    <citation type="submission" date="2016-10" db="EMBL/GenBank/DDBJ databases">
        <title>Genome sequence of Streptomyces sp. MUSC 93.</title>
        <authorList>
            <person name="Lee L.-H."/>
            <person name="Ser H.-L."/>
            <person name="Law J.W.-F."/>
        </authorList>
    </citation>
    <scope>NUCLEOTIDE SEQUENCE [LARGE SCALE GENOMIC DNA]</scope>
    <source>
        <strain evidence="3 4">MUSC 93</strain>
    </source>
</reference>
<protein>
    <recommendedName>
        <fullName evidence="5">Lipoprotein</fullName>
    </recommendedName>
</protein>
<dbReference type="RefSeq" id="WP_071365919.1">
    <property type="nucleotide sequence ID" value="NZ_MLYP01000027.1"/>
</dbReference>
<dbReference type="OrthoDB" id="4249885at2"/>
<gene>
    <name evidence="3" type="ORF">BIV24_10245</name>
</gene>
<evidence type="ECO:0000256" key="1">
    <source>
        <dbReference type="SAM" id="MobiDB-lite"/>
    </source>
</evidence>
<keyword evidence="2" id="KW-0732">Signal</keyword>
<accession>A0A1S2PMA5</accession>
<evidence type="ECO:0000313" key="3">
    <source>
        <dbReference type="EMBL" id="OIJ94535.1"/>
    </source>
</evidence>
<proteinExistence type="predicted"/>
<evidence type="ECO:0008006" key="5">
    <source>
        <dbReference type="Google" id="ProtNLM"/>
    </source>
</evidence>
<dbReference type="EMBL" id="MLYP01000027">
    <property type="protein sequence ID" value="OIJ94535.1"/>
    <property type="molecule type" value="Genomic_DNA"/>
</dbReference>
<dbReference type="PROSITE" id="PS51257">
    <property type="entry name" value="PROKAR_LIPOPROTEIN"/>
    <property type="match status" value="1"/>
</dbReference>
<evidence type="ECO:0000256" key="2">
    <source>
        <dbReference type="SAM" id="SignalP"/>
    </source>
</evidence>
<evidence type="ECO:0000313" key="4">
    <source>
        <dbReference type="Proteomes" id="UP000179935"/>
    </source>
</evidence>
<feature type="region of interest" description="Disordered" evidence="1">
    <location>
        <begin position="49"/>
        <end position="74"/>
    </location>
</feature>